<dbReference type="SUPFAM" id="SSF47616">
    <property type="entry name" value="GST C-terminal domain-like"/>
    <property type="match status" value="1"/>
</dbReference>
<dbReference type="InterPro" id="IPR040079">
    <property type="entry name" value="Glutathione_S-Trfase"/>
</dbReference>
<dbReference type="Proteomes" id="UP000001940">
    <property type="component" value="Chromosome I"/>
</dbReference>
<dbReference type="PROSITE" id="PS50404">
    <property type="entry name" value="GST_NTER"/>
    <property type="match status" value="1"/>
</dbReference>
<dbReference type="Bgee" id="WBGene00001773">
    <property type="expression patterns" value="Expressed in larva and 3 other cell types or tissues"/>
</dbReference>
<comment type="similarity">
    <text evidence="1 4">Belongs to the GST superfamily. Pi family.</text>
</comment>
<keyword evidence="8" id="KW-1185">Reference proteome</keyword>
<accession>O61750</accession>
<evidence type="ECO:0000313" key="7">
    <source>
        <dbReference type="EMBL" id="CCD70778.1"/>
    </source>
</evidence>
<name>O61750_CAEEL</name>
<dbReference type="CTD" id="24104550"/>
<dbReference type="Pfam" id="PF14497">
    <property type="entry name" value="GST_C_3"/>
    <property type="match status" value="1"/>
</dbReference>
<dbReference type="PaxDb" id="6239-F37F2.3"/>
<feature type="domain" description="GST C-terminal" evidence="6">
    <location>
        <begin position="80"/>
        <end position="202"/>
    </location>
</feature>
<dbReference type="WormBase" id="F37F2.3">
    <property type="protein sequence ID" value="CE17804"/>
    <property type="gene ID" value="WBGene00001773"/>
    <property type="gene designation" value="gst-25"/>
</dbReference>
<dbReference type="InterPro" id="IPR004045">
    <property type="entry name" value="Glutathione_S-Trfase_N"/>
</dbReference>
<dbReference type="SFLD" id="SFLDG01205">
    <property type="entry name" value="AMPS.1"/>
    <property type="match status" value="1"/>
</dbReference>
<evidence type="ECO:0000256" key="4">
    <source>
        <dbReference type="RuleBase" id="RU368105"/>
    </source>
</evidence>
<dbReference type="Gene3D" id="1.20.1050.10">
    <property type="match status" value="1"/>
</dbReference>
<dbReference type="GO" id="GO:0005829">
    <property type="term" value="C:cytosol"/>
    <property type="evidence" value="ECO:0000318"/>
    <property type="project" value="GO_Central"/>
</dbReference>
<dbReference type="PROSITE" id="PS50405">
    <property type="entry name" value="GST_CTER"/>
    <property type="match status" value="1"/>
</dbReference>
<dbReference type="AlphaFoldDB" id="O61750"/>
<dbReference type="GO" id="GO:0006749">
    <property type="term" value="P:glutathione metabolic process"/>
    <property type="evidence" value="ECO:0000318"/>
    <property type="project" value="GO_Central"/>
</dbReference>
<organism evidence="7 8">
    <name type="scientific">Caenorhabditis elegans</name>
    <dbReference type="NCBI Taxonomy" id="6239"/>
    <lineage>
        <taxon>Eukaryota</taxon>
        <taxon>Metazoa</taxon>
        <taxon>Ecdysozoa</taxon>
        <taxon>Nematoda</taxon>
        <taxon>Chromadorea</taxon>
        <taxon>Rhabditida</taxon>
        <taxon>Rhabditina</taxon>
        <taxon>Rhabditomorpha</taxon>
        <taxon>Rhabditoidea</taxon>
        <taxon>Rhabditidae</taxon>
        <taxon>Peloderinae</taxon>
        <taxon>Caenorhabditis</taxon>
    </lineage>
</organism>
<dbReference type="OMA" id="ETTHIDM"/>
<dbReference type="UCSC" id="F37F2.3">
    <property type="organism name" value="c. elegans"/>
</dbReference>
<dbReference type="SUPFAM" id="SSF52833">
    <property type="entry name" value="Thioredoxin-like"/>
    <property type="match status" value="1"/>
</dbReference>
<dbReference type="EMBL" id="BX284601">
    <property type="protein sequence ID" value="CCD70778.1"/>
    <property type="molecule type" value="Genomic_DNA"/>
</dbReference>
<gene>
    <name evidence="7 9" type="primary">gst-25</name>
    <name evidence="7" type="ORF">CELE_F37F2.3</name>
    <name evidence="9" type="ORF">F37F2.3</name>
</gene>
<dbReference type="GeneID" id="24104550"/>
<dbReference type="SFLD" id="SFLDG00363">
    <property type="entry name" value="AMPS_(cytGST):_Alpha-__Mu-__Pi"/>
    <property type="match status" value="1"/>
</dbReference>
<protein>
    <recommendedName>
        <fullName evidence="4">Glutathione S-transferase</fullName>
        <ecNumber evidence="4">2.5.1.18</ecNumber>
    </recommendedName>
    <alternativeName>
        <fullName evidence="4">GST class-pi</fullName>
    </alternativeName>
</protein>
<dbReference type="GO" id="GO:0004364">
    <property type="term" value="F:glutathione transferase activity"/>
    <property type="evidence" value="ECO:0000318"/>
    <property type="project" value="GO_Central"/>
</dbReference>
<dbReference type="PANTHER" id="PTHR11571:SF141">
    <property type="entry name" value="GLUTATHIONE S-TRANSFERASE"/>
    <property type="match status" value="1"/>
</dbReference>
<dbReference type="KEGG" id="cel:CELE_F37F2.3"/>
<dbReference type="SMR" id="O61750"/>
<evidence type="ECO:0000259" key="6">
    <source>
        <dbReference type="PROSITE" id="PS50405"/>
    </source>
</evidence>
<dbReference type="AGR" id="WB:WBGene00001773"/>
<dbReference type="STRING" id="6239.F37F2.3.1"/>
<dbReference type="HOGENOM" id="CLU_039475_2_1_1"/>
<dbReference type="PRINTS" id="PR01268">
    <property type="entry name" value="GSTRNSFRASEP"/>
</dbReference>
<comment type="catalytic activity">
    <reaction evidence="4">
        <text>RX + glutathione = an S-substituted glutathione + a halide anion + H(+)</text>
        <dbReference type="Rhea" id="RHEA:16437"/>
        <dbReference type="ChEBI" id="CHEBI:15378"/>
        <dbReference type="ChEBI" id="CHEBI:16042"/>
        <dbReference type="ChEBI" id="CHEBI:17792"/>
        <dbReference type="ChEBI" id="CHEBI:57925"/>
        <dbReference type="ChEBI" id="CHEBI:90779"/>
        <dbReference type="EC" id="2.5.1.18"/>
    </reaction>
</comment>
<feature type="domain" description="GST N-terminal" evidence="5">
    <location>
        <begin position="1"/>
        <end position="78"/>
    </location>
</feature>
<sequence length="208" mass="24166">MTLKFSYFGTRGIGEPIRMLLTDQEVAFIDHRFSWEQWADIKPTMIFGSCPCLTMGDKEIVQSGTIIRHLARIHGLNGTNEEETIFIDMFYEGVRDLHATYATMIYQNYENGRQPFIQDVLPEHLARLEKLFRTYENGENFVAGANISYVDYVLFEELDIQKILSPTALDRTPQLKKFHEQFGERKNLTEYLKKRAIMKTPVNGNGKQ</sequence>
<keyword evidence="3 4" id="KW-0808">Transferase</keyword>
<dbReference type="InParanoid" id="O61750"/>
<dbReference type="GO" id="GO:0006950">
    <property type="term" value="P:response to stress"/>
    <property type="evidence" value="ECO:0007669"/>
    <property type="project" value="UniProtKB-ARBA"/>
</dbReference>
<evidence type="ECO:0000313" key="8">
    <source>
        <dbReference type="Proteomes" id="UP000001940"/>
    </source>
</evidence>
<comment type="subunit">
    <text evidence="2 4">Homodimer.</text>
</comment>
<dbReference type="EC" id="2.5.1.18" evidence="4"/>
<dbReference type="PhylomeDB" id="O61750"/>
<dbReference type="PIR" id="T33053">
    <property type="entry name" value="T33053"/>
</dbReference>
<evidence type="ECO:0000256" key="3">
    <source>
        <dbReference type="ARBA" id="ARBA00022679"/>
    </source>
</evidence>
<dbReference type="FunFam" id="1.20.1050.10:FF:000020">
    <property type="entry name" value="Glutathione S-transferase P 1"/>
    <property type="match status" value="1"/>
</dbReference>
<comment type="function">
    <text evidence="4">Conjugation of reduced glutathione to a wide number of exogenous and endogenous hydrophobic electrophiles.</text>
</comment>
<dbReference type="InterPro" id="IPR036249">
    <property type="entry name" value="Thioredoxin-like_sf"/>
</dbReference>
<dbReference type="FunFam" id="3.40.30.10:FF:000168">
    <property type="entry name" value="Glutathione S-transferase 2"/>
    <property type="match status" value="1"/>
</dbReference>
<evidence type="ECO:0000313" key="9">
    <source>
        <dbReference type="WormBase" id="F37F2.3"/>
    </source>
</evidence>
<dbReference type="Gene3D" id="3.40.30.10">
    <property type="entry name" value="Glutaredoxin"/>
    <property type="match status" value="1"/>
</dbReference>
<dbReference type="InterPro" id="IPR004046">
    <property type="entry name" value="GST_C"/>
</dbReference>
<evidence type="ECO:0000256" key="1">
    <source>
        <dbReference type="ARBA" id="ARBA00007297"/>
    </source>
</evidence>
<proteinExistence type="inferred from homology"/>
<dbReference type="InterPro" id="IPR010987">
    <property type="entry name" value="Glutathione-S-Trfase_C-like"/>
</dbReference>
<dbReference type="OrthoDB" id="6108017at2759"/>
<dbReference type="PANTHER" id="PTHR11571">
    <property type="entry name" value="GLUTATHIONE S-TRANSFERASE"/>
    <property type="match status" value="1"/>
</dbReference>
<reference evidence="7 8" key="1">
    <citation type="journal article" date="1998" name="Science">
        <title>Genome sequence of the nematode C. elegans: a platform for investigating biology.</title>
        <authorList>
            <consortium name="The C. elegans sequencing consortium"/>
            <person name="Sulson J.E."/>
            <person name="Waterston R."/>
        </authorList>
    </citation>
    <scope>NUCLEOTIDE SEQUENCE [LARGE SCALE GENOMIC DNA]</scope>
    <source>
        <strain evidence="7 8">Bristol N2</strain>
    </source>
</reference>
<evidence type="ECO:0000256" key="2">
    <source>
        <dbReference type="ARBA" id="ARBA00011738"/>
    </source>
</evidence>
<dbReference type="InterPro" id="IPR050213">
    <property type="entry name" value="GST_superfamily"/>
</dbReference>
<dbReference type="FunCoup" id="O61750">
    <property type="interactions" value="172"/>
</dbReference>
<evidence type="ECO:0000259" key="5">
    <source>
        <dbReference type="PROSITE" id="PS50404"/>
    </source>
</evidence>
<dbReference type="InterPro" id="IPR036282">
    <property type="entry name" value="Glutathione-S-Trfase_C_sf"/>
</dbReference>
<dbReference type="eggNOG" id="KOG1695">
    <property type="taxonomic scope" value="Eukaryota"/>
</dbReference>
<dbReference type="SFLD" id="SFLDS00019">
    <property type="entry name" value="Glutathione_Transferase_(cytos"/>
    <property type="match status" value="1"/>
</dbReference>
<dbReference type="RefSeq" id="NP_001293457.1">
    <property type="nucleotide sequence ID" value="NM_001306528.4"/>
</dbReference>
<dbReference type="InterPro" id="IPR003082">
    <property type="entry name" value="GST_pi"/>
</dbReference>